<keyword evidence="7" id="KW-0963">Cytoplasm</keyword>
<evidence type="ECO:0000256" key="1">
    <source>
        <dbReference type="ARBA" id="ARBA00004222"/>
    </source>
</evidence>
<evidence type="ECO:0000256" key="5">
    <source>
        <dbReference type="ARBA" id="ARBA00015817"/>
    </source>
</evidence>
<evidence type="ECO:0000256" key="8">
    <source>
        <dbReference type="ARBA" id="ARBA00022824"/>
    </source>
</evidence>
<comment type="similarity">
    <text evidence="4">Belongs to the Rab3-GAP catalytic subunit family.</text>
</comment>
<keyword evidence="8" id="KW-0256">Endoplasmic reticulum</keyword>
<keyword evidence="6" id="KW-0343">GTPase activation</keyword>
<evidence type="ECO:0000256" key="3">
    <source>
        <dbReference type="ARBA" id="ARBA00004496"/>
    </source>
</evidence>
<evidence type="ECO:0000256" key="2">
    <source>
        <dbReference type="ARBA" id="ARBA00004240"/>
    </source>
</evidence>
<evidence type="ECO:0000313" key="14">
    <source>
        <dbReference type="Proteomes" id="UP001359485"/>
    </source>
</evidence>
<reference evidence="13 14" key="1">
    <citation type="submission" date="2023-09" db="EMBL/GenBank/DDBJ databases">
        <title>Genomes of two closely related lineages of the louse Polyplax serrata with different host specificities.</title>
        <authorList>
            <person name="Martinu J."/>
            <person name="Tarabai H."/>
            <person name="Stefka J."/>
            <person name="Hypsa V."/>
        </authorList>
    </citation>
    <scope>NUCLEOTIDE SEQUENCE [LARGE SCALE GENOMIC DNA]</scope>
    <source>
        <strain evidence="13">98ZLc_SE</strain>
    </source>
</reference>
<evidence type="ECO:0000256" key="7">
    <source>
        <dbReference type="ARBA" id="ARBA00022490"/>
    </source>
</evidence>
<dbReference type="Proteomes" id="UP001359485">
    <property type="component" value="Unassembled WGS sequence"/>
</dbReference>
<evidence type="ECO:0000256" key="6">
    <source>
        <dbReference type="ARBA" id="ARBA00022468"/>
    </source>
</evidence>
<comment type="caution">
    <text evidence="13">The sequence shown here is derived from an EMBL/GenBank/DDBJ whole genome shotgun (WGS) entry which is preliminary data.</text>
</comment>
<dbReference type="EMBL" id="JAWJWF010000049">
    <property type="protein sequence ID" value="KAK6618996.1"/>
    <property type="molecule type" value="Genomic_DNA"/>
</dbReference>
<evidence type="ECO:0000256" key="9">
    <source>
        <dbReference type="ARBA" id="ARBA00023034"/>
    </source>
</evidence>
<feature type="domain" description="Rab3GAP catalytic subunit C-terminal" evidence="12">
    <location>
        <begin position="278"/>
        <end position="456"/>
    </location>
</feature>
<comment type="subcellular location">
    <subcellularLocation>
        <location evidence="3">Cytoplasm</location>
    </subcellularLocation>
    <subcellularLocation>
        <location evidence="2">Endoplasmic reticulum</location>
    </subcellularLocation>
    <subcellularLocation>
        <location evidence="1">Golgi apparatus</location>
        <location evidence="1">cis-Golgi network</location>
    </subcellularLocation>
</comment>
<evidence type="ECO:0000259" key="12">
    <source>
        <dbReference type="Pfam" id="PF19533"/>
    </source>
</evidence>
<dbReference type="InterPro" id="IPR045698">
    <property type="entry name" value="Rab3GAP1_C"/>
</dbReference>
<gene>
    <name evidence="13" type="ORF">RUM44_003377</name>
</gene>
<keyword evidence="14" id="KW-1185">Reference proteome</keyword>
<dbReference type="Pfam" id="PF13890">
    <property type="entry name" value="Rab3-GTPase_cat"/>
    <property type="match status" value="1"/>
</dbReference>
<evidence type="ECO:0000256" key="10">
    <source>
        <dbReference type="SAM" id="MobiDB-lite"/>
    </source>
</evidence>
<sequence>MGLEEPEPGHLPQVLRHLMGSSVCDVYLLSQFTERLEFQVPDSKTCLLNQKLQLLNCCISRRIQRDRQASERTQGDSESEEEDEFFDCCDGDNEENEGKGRKAKTTTAGKPMGRLAKHGDIKLLETGEPLYIPVTQDSVPKTEDQLEEDTQVLVKLGSDALGSELRAKLLSAYLLSDMEAFKAANPGCILADFIRWCSPRDWIENEDGELDDFGQKKGHLSHRMEIPGNTWQEVWEVARPSPAKWQKRLFNDTREAEKILDYLERKTPSEFVKLLLPVFSVCVLQKLLDEMTDELPGLNDVVTKLIKKAEWFSRMSTIDEESYKDLVNDISGVETSLVHLKSLKRKFTYKKNEPDPEVVEFIKSLLTTGETEVPGGPKSKIATMIRNFFSEAAKADPIVWDTESQLTSEKWNVMSPFLSPNEKEMILRVSTAQGPQRLHAILKKNECRICGAFTSNVFFPNN</sequence>
<feature type="compositionally biased region" description="Acidic residues" evidence="10">
    <location>
        <begin position="77"/>
        <end position="95"/>
    </location>
</feature>
<evidence type="ECO:0000313" key="13">
    <source>
        <dbReference type="EMBL" id="KAK6618996.1"/>
    </source>
</evidence>
<dbReference type="PANTHER" id="PTHR21422">
    <property type="entry name" value="RAB3 GTPASE-ACTIVATING PROTEIN CATALYTIC SUBUNIT"/>
    <property type="match status" value="1"/>
</dbReference>
<name>A0ABR1AGA3_POLSC</name>
<accession>A0ABR1AGA3</accession>
<feature type="domain" description="Rab3GAP catalytic subunit conserved" evidence="11">
    <location>
        <begin position="110"/>
        <end position="264"/>
    </location>
</feature>
<protein>
    <recommendedName>
        <fullName evidence="5">Rab3 GTPase-activating protein catalytic subunit</fullName>
    </recommendedName>
</protein>
<dbReference type="InterPro" id="IPR026147">
    <property type="entry name" value="Rab3GAP1_conserved"/>
</dbReference>
<proteinExistence type="inferred from homology"/>
<feature type="region of interest" description="Disordered" evidence="10">
    <location>
        <begin position="68"/>
        <end position="111"/>
    </location>
</feature>
<dbReference type="PANTHER" id="PTHR21422:SF9">
    <property type="entry name" value="RAB3 GTPASE-ACTIVATING PROTEIN CATALYTIC SUBUNIT"/>
    <property type="match status" value="1"/>
</dbReference>
<organism evidence="13 14">
    <name type="scientific">Polyplax serrata</name>
    <name type="common">Common mouse louse</name>
    <dbReference type="NCBI Taxonomy" id="468196"/>
    <lineage>
        <taxon>Eukaryota</taxon>
        <taxon>Metazoa</taxon>
        <taxon>Ecdysozoa</taxon>
        <taxon>Arthropoda</taxon>
        <taxon>Hexapoda</taxon>
        <taxon>Insecta</taxon>
        <taxon>Pterygota</taxon>
        <taxon>Neoptera</taxon>
        <taxon>Paraneoptera</taxon>
        <taxon>Psocodea</taxon>
        <taxon>Troctomorpha</taxon>
        <taxon>Phthiraptera</taxon>
        <taxon>Anoplura</taxon>
        <taxon>Polyplacidae</taxon>
        <taxon>Polyplax</taxon>
    </lineage>
</organism>
<dbReference type="Pfam" id="PF19533">
    <property type="entry name" value="Rab3-GAP_cat_C"/>
    <property type="match status" value="1"/>
</dbReference>
<evidence type="ECO:0000256" key="4">
    <source>
        <dbReference type="ARBA" id="ARBA00008856"/>
    </source>
</evidence>
<dbReference type="InterPro" id="IPR045700">
    <property type="entry name" value="Rab3GAP1"/>
</dbReference>
<evidence type="ECO:0000259" key="11">
    <source>
        <dbReference type="Pfam" id="PF13890"/>
    </source>
</evidence>
<keyword evidence="9" id="KW-0333">Golgi apparatus</keyword>